<keyword evidence="4" id="KW-1185">Reference proteome</keyword>
<dbReference type="InterPro" id="IPR006016">
    <property type="entry name" value="UspA"/>
</dbReference>
<dbReference type="Pfam" id="PF00582">
    <property type="entry name" value="Usp"/>
    <property type="match status" value="2"/>
</dbReference>
<dbReference type="AlphaFoldDB" id="A0A7X5TSF0"/>
<organism evidence="3 4">
    <name type="scientific">Lysinibacter cavernae</name>
    <dbReference type="NCBI Taxonomy" id="1640652"/>
    <lineage>
        <taxon>Bacteria</taxon>
        <taxon>Bacillati</taxon>
        <taxon>Actinomycetota</taxon>
        <taxon>Actinomycetes</taxon>
        <taxon>Micrococcales</taxon>
        <taxon>Microbacteriaceae</taxon>
        <taxon>Lysinibacter</taxon>
    </lineage>
</organism>
<evidence type="ECO:0000313" key="4">
    <source>
        <dbReference type="Proteomes" id="UP000541033"/>
    </source>
</evidence>
<accession>A0A7X5TSF0</accession>
<feature type="domain" description="UspA" evidence="2">
    <location>
        <begin position="148"/>
        <end position="277"/>
    </location>
</feature>
<gene>
    <name evidence="3" type="ORF">FHX76_000182</name>
</gene>
<dbReference type="PANTHER" id="PTHR46268:SF6">
    <property type="entry name" value="UNIVERSAL STRESS PROTEIN UP12"/>
    <property type="match status" value="1"/>
</dbReference>
<evidence type="ECO:0000256" key="1">
    <source>
        <dbReference type="ARBA" id="ARBA00008791"/>
    </source>
</evidence>
<dbReference type="Proteomes" id="UP000541033">
    <property type="component" value="Unassembled WGS sequence"/>
</dbReference>
<comment type="similarity">
    <text evidence="1">Belongs to the universal stress protein A family.</text>
</comment>
<dbReference type="CDD" id="cd00293">
    <property type="entry name" value="USP-like"/>
    <property type="match status" value="2"/>
</dbReference>
<evidence type="ECO:0000313" key="3">
    <source>
        <dbReference type="EMBL" id="NIH52314.1"/>
    </source>
</evidence>
<dbReference type="RefSeq" id="WP_167146692.1">
    <property type="nucleotide sequence ID" value="NZ_JAAMOX010000001.1"/>
</dbReference>
<sequence length="304" mass="32655">MRYVVGYTADDRGRNAIDLAVAFARGQEATLSLVMVLPPNEPFQAVYPPTNDYDDILAGQAKTWLIEGVALVPEGINTTAEIRYAHSFAEGLMASAAEQRAAMIVIGTAKGALFQRSTVGSVANGLLHASTTPVAIAPLGYQPSREISRITSAVGNRQGADDALEVAITSALNRNIPLRIISLLALDTSSSDARDRAQSHADRIREDVLARVEGAIDVTAFAAHGRTIEEAVETLDWDDSEIVIVGSSRLAERSKLFMGSTANKMLRVLPVPMVVVPRQYTIPDHLNPFVSADELNLESFEGEG</sequence>
<evidence type="ECO:0000259" key="2">
    <source>
        <dbReference type="Pfam" id="PF00582"/>
    </source>
</evidence>
<dbReference type="SUPFAM" id="SSF52402">
    <property type="entry name" value="Adenine nucleotide alpha hydrolases-like"/>
    <property type="match status" value="2"/>
</dbReference>
<comment type="caution">
    <text evidence="3">The sequence shown here is derived from an EMBL/GenBank/DDBJ whole genome shotgun (WGS) entry which is preliminary data.</text>
</comment>
<protein>
    <submittedName>
        <fullName evidence="3">Nucleotide-binding universal stress UspA family protein</fullName>
    </submittedName>
</protein>
<proteinExistence type="inferred from homology"/>
<dbReference type="Gene3D" id="3.40.50.12370">
    <property type="match status" value="1"/>
</dbReference>
<dbReference type="PANTHER" id="PTHR46268">
    <property type="entry name" value="STRESS RESPONSE PROTEIN NHAX"/>
    <property type="match status" value="1"/>
</dbReference>
<feature type="domain" description="UspA" evidence="2">
    <location>
        <begin position="4"/>
        <end position="137"/>
    </location>
</feature>
<reference evidence="3 4" key="1">
    <citation type="submission" date="2020-02" db="EMBL/GenBank/DDBJ databases">
        <title>Sequencing the genomes of 1000 actinobacteria strains.</title>
        <authorList>
            <person name="Klenk H.-P."/>
        </authorList>
    </citation>
    <scope>NUCLEOTIDE SEQUENCE [LARGE SCALE GENOMIC DNA]</scope>
    <source>
        <strain evidence="3 4">DSM 27960</strain>
    </source>
</reference>
<name>A0A7X5TSF0_9MICO</name>
<dbReference type="EMBL" id="JAAMOX010000001">
    <property type="protein sequence ID" value="NIH52314.1"/>
    <property type="molecule type" value="Genomic_DNA"/>
</dbReference>